<gene>
    <name evidence="2" type="ORF">ACFONP_10495</name>
</gene>
<feature type="domain" description="Flagellar protein FlgJ N-terminal" evidence="1">
    <location>
        <begin position="53"/>
        <end position="99"/>
    </location>
</feature>
<dbReference type="RefSeq" id="WP_189575434.1">
    <property type="nucleotide sequence ID" value="NZ_BMXU01000002.1"/>
</dbReference>
<comment type="caution">
    <text evidence="2">The sequence shown here is derived from an EMBL/GenBank/DDBJ whole genome shotgun (WGS) entry which is preliminary data.</text>
</comment>
<organism evidence="2 3">
    <name type="scientific">Parvularcula lutaonensis</name>
    <dbReference type="NCBI Taxonomy" id="491923"/>
    <lineage>
        <taxon>Bacteria</taxon>
        <taxon>Pseudomonadati</taxon>
        <taxon>Pseudomonadota</taxon>
        <taxon>Alphaproteobacteria</taxon>
        <taxon>Parvularculales</taxon>
        <taxon>Parvularculaceae</taxon>
        <taxon>Parvularcula</taxon>
    </lineage>
</organism>
<reference evidence="3" key="1">
    <citation type="journal article" date="2019" name="Int. J. Syst. Evol. Microbiol.">
        <title>The Global Catalogue of Microorganisms (GCM) 10K type strain sequencing project: providing services to taxonomists for standard genome sequencing and annotation.</title>
        <authorList>
            <consortium name="The Broad Institute Genomics Platform"/>
            <consortium name="The Broad Institute Genome Sequencing Center for Infectious Disease"/>
            <person name="Wu L."/>
            <person name="Ma J."/>
        </authorList>
    </citation>
    <scope>NUCLEOTIDE SEQUENCE [LARGE SCALE GENOMIC DNA]</scope>
    <source>
        <strain evidence="3">KCTC 22245</strain>
    </source>
</reference>
<evidence type="ECO:0000259" key="1">
    <source>
        <dbReference type="Pfam" id="PF10135"/>
    </source>
</evidence>
<keyword evidence="3" id="KW-1185">Reference proteome</keyword>
<protein>
    <submittedName>
        <fullName evidence="2">Rod-binding protein</fullName>
    </submittedName>
</protein>
<evidence type="ECO:0000313" key="3">
    <source>
        <dbReference type="Proteomes" id="UP001595607"/>
    </source>
</evidence>
<dbReference type="EMBL" id="JBHRVA010000003">
    <property type="protein sequence ID" value="MFC3303160.1"/>
    <property type="molecule type" value="Genomic_DNA"/>
</dbReference>
<evidence type="ECO:0000313" key="2">
    <source>
        <dbReference type="EMBL" id="MFC3303160.1"/>
    </source>
</evidence>
<sequence>MSEIGALPPVGADIRPELDIAGAARKLQSAAPEEARKAAEGFEAVFLNQFVGSMFEGMKTDGLFGGGPGEKMWQGFLVQHISDAFAKRGGIGIADMVMREITEMTEAPNE</sequence>
<dbReference type="Pfam" id="PF10135">
    <property type="entry name" value="Rod-binding"/>
    <property type="match status" value="1"/>
</dbReference>
<dbReference type="Proteomes" id="UP001595607">
    <property type="component" value="Unassembled WGS sequence"/>
</dbReference>
<accession>A0ABV7MCH0</accession>
<proteinExistence type="predicted"/>
<name>A0ABV7MCH0_9PROT</name>
<dbReference type="InterPro" id="IPR019301">
    <property type="entry name" value="Flagellar_prot_FlgJ_N"/>
</dbReference>